<feature type="domain" description="SH3b" evidence="1">
    <location>
        <begin position="139"/>
        <end position="204"/>
    </location>
</feature>
<dbReference type="EMBL" id="FWFX01000008">
    <property type="protein sequence ID" value="SLN52323.1"/>
    <property type="molecule type" value="Genomic_DNA"/>
</dbReference>
<dbReference type="RefSeq" id="WP_085806259.1">
    <property type="nucleotide sequence ID" value="NZ_FWFX01000008.1"/>
</dbReference>
<dbReference type="OrthoDB" id="7433551at2"/>
<dbReference type="SMART" id="SM00287">
    <property type="entry name" value="SH3b"/>
    <property type="match status" value="1"/>
</dbReference>
<reference evidence="2 3" key="1">
    <citation type="submission" date="2017-03" db="EMBL/GenBank/DDBJ databases">
        <authorList>
            <person name="Afonso C.L."/>
            <person name="Miller P.J."/>
            <person name="Scott M.A."/>
            <person name="Spackman E."/>
            <person name="Goraichik I."/>
            <person name="Dimitrov K.M."/>
            <person name="Suarez D.L."/>
            <person name="Swayne D.E."/>
        </authorList>
    </citation>
    <scope>NUCLEOTIDE SEQUENCE [LARGE SCALE GENOMIC DNA]</scope>
    <source>
        <strain evidence="2 3">CECT 7450</strain>
    </source>
</reference>
<dbReference type="Gene3D" id="2.30.30.40">
    <property type="entry name" value="SH3 Domains"/>
    <property type="match status" value="1"/>
</dbReference>
<dbReference type="PROSITE" id="PS51781">
    <property type="entry name" value="SH3B"/>
    <property type="match status" value="1"/>
</dbReference>
<dbReference type="InterPro" id="IPR003646">
    <property type="entry name" value="SH3-like_bac-type"/>
</dbReference>
<evidence type="ECO:0000259" key="1">
    <source>
        <dbReference type="PROSITE" id="PS51781"/>
    </source>
</evidence>
<accession>A0A1X6ZI30</accession>
<name>A0A1X6ZI30_9RHOB</name>
<dbReference type="Pfam" id="PF08239">
    <property type="entry name" value="SH3_3"/>
    <property type="match status" value="1"/>
</dbReference>
<gene>
    <name evidence="2" type="ORF">ROA7450_02626</name>
</gene>
<evidence type="ECO:0000313" key="2">
    <source>
        <dbReference type="EMBL" id="SLN52323.1"/>
    </source>
</evidence>
<dbReference type="Proteomes" id="UP000193061">
    <property type="component" value="Unassembled WGS sequence"/>
</dbReference>
<protein>
    <submittedName>
        <fullName evidence="2">Bacterial SH3 domain protein</fullName>
    </submittedName>
</protein>
<organism evidence="2 3">
    <name type="scientific">Roseovarius albus</name>
    <dbReference type="NCBI Taxonomy" id="1247867"/>
    <lineage>
        <taxon>Bacteria</taxon>
        <taxon>Pseudomonadati</taxon>
        <taxon>Pseudomonadota</taxon>
        <taxon>Alphaproteobacteria</taxon>
        <taxon>Rhodobacterales</taxon>
        <taxon>Roseobacteraceae</taxon>
        <taxon>Roseovarius</taxon>
    </lineage>
</organism>
<sequence>MWRFILVSFAFLGWLFYELSGGANYEPRTQSIQAREKFADVRPVRRPVQVKIVRVSAQDDVEHEPVTRSLTSLASLAINEGDRFEITLASASGGSDLVAQQAAVAGVEIVQVPTVAVDLSKISTVAEPVTEEPVIEDLADVRKVTGSVVNMRSGPGTRYNRIGNLTKGSEVTVLRSHDNGWVKLRAHDTGRVGWMSARLLTTASN</sequence>
<dbReference type="AlphaFoldDB" id="A0A1X6ZI30"/>
<keyword evidence="3" id="KW-1185">Reference proteome</keyword>
<proteinExistence type="predicted"/>
<evidence type="ECO:0000313" key="3">
    <source>
        <dbReference type="Proteomes" id="UP000193061"/>
    </source>
</evidence>